<sequence>MSCSCDRSLENGMKSTTLRRALDFLEPASRKREHFRGVDEVGEGAVAAEELLVGAALCDLSVSQDQDEVGLWQEAHPDSFWSDDFVKDVLAHVSVHGRQRVVHEPVAAAAAAGGVVRTKHLGLHNSARLAAGLPSRRAGGPIIVVRDCHFRASDSPPLSGPCSSPGEQRAVDFSLEGLPEHLGDGEHEGVVEYDAQGTGQKVKAELARQCPEQEEAGALLLLQLPEELRLVWQPFPKRHARRQGLLLPARAGEYTQVTDEPSGSEMLPNTMLLRGAFQVFHGPQVLRCQRVTLTKTWAGEEEKKGGGRRGGHTEEERPMGASTASDCGFCPLILFTTNRGLDGFPLRSLVSKTAQKELSQLDCEVGEEGEDVEELHKAEGGQKETQHLGEEGGKNE</sequence>
<dbReference type="AlphaFoldDB" id="A0A4Z2FW96"/>
<proteinExistence type="predicted"/>
<accession>A0A4Z2FW96</accession>
<feature type="compositionally biased region" description="Basic and acidic residues" evidence="1">
    <location>
        <begin position="299"/>
        <end position="318"/>
    </location>
</feature>
<comment type="caution">
    <text evidence="2">The sequence shown here is derived from an EMBL/GenBank/DDBJ whole genome shotgun (WGS) entry which is preliminary data.</text>
</comment>
<evidence type="ECO:0000313" key="3">
    <source>
        <dbReference type="Proteomes" id="UP000314294"/>
    </source>
</evidence>
<keyword evidence="3" id="KW-1185">Reference proteome</keyword>
<name>A0A4Z2FW96_9TELE</name>
<feature type="region of interest" description="Disordered" evidence="1">
    <location>
        <begin position="299"/>
        <end position="323"/>
    </location>
</feature>
<dbReference type="EMBL" id="SRLO01000841">
    <property type="protein sequence ID" value="TNN45538.1"/>
    <property type="molecule type" value="Genomic_DNA"/>
</dbReference>
<evidence type="ECO:0000256" key="1">
    <source>
        <dbReference type="SAM" id="MobiDB-lite"/>
    </source>
</evidence>
<dbReference type="Proteomes" id="UP000314294">
    <property type="component" value="Unassembled WGS sequence"/>
</dbReference>
<gene>
    <name evidence="2" type="ORF">EYF80_044264</name>
</gene>
<feature type="compositionally biased region" description="Acidic residues" evidence="1">
    <location>
        <begin position="364"/>
        <end position="373"/>
    </location>
</feature>
<evidence type="ECO:0000313" key="2">
    <source>
        <dbReference type="EMBL" id="TNN45538.1"/>
    </source>
</evidence>
<reference evidence="2 3" key="1">
    <citation type="submission" date="2019-03" db="EMBL/GenBank/DDBJ databases">
        <title>First draft genome of Liparis tanakae, snailfish: a comprehensive survey of snailfish specific genes.</title>
        <authorList>
            <person name="Kim W."/>
            <person name="Song I."/>
            <person name="Jeong J.-H."/>
            <person name="Kim D."/>
            <person name="Kim S."/>
            <person name="Ryu S."/>
            <person name="Song J.Y."/>
            <person name="Lee S.K."/>
        </authorList>
    </citation>
    <scope>NUCLEOTIDE SEQUENCE [LARGE SCALE GENOMIC DNA]</scope>
    <source>
        <tissue evidence="2">Muscle</tissue>
    </source>
</reference>
<feature type="region of interest" description="Disordered" evidence="1">
    <location>
        <begin position="361"/>
        <end position="396"/>
    </location>
</feature>
<feature type="compositionally biased region" description="Basic and acidic residues" evidence="1">
    <location>
        <begin position="374"/>
        <end position="396"/>
    </location>
</feature>
<protein>
    <submittedName>
        <fullName evidence="2">Uncharacterized protein</fullName>
    </submittedName>
</protein>
<organism evidence="2 3">
    <name type="scientific">Liparis tanakae</name>
    <name type="common">Tanaka's snailfish</name>
    <dbReference type="NCBI Taxonomy" id="230148"/>
    <lineage>
        <taxon>Eukaryota</taxon>
        <taxon>Metazoa</taxon>
        <taxon>Chordata</taxon>
        <taxon>Craniata</taxon>
        <taxon>Vertebrata</taxon>
        <taxon>Euteleostomi</taxon>
        <taxon>Actinopterygii</taxon>
        <taxon>Neopterygii</taxon>
        <taxon>Teleostei</taxon>
        <taxon>Neoteleostei</taxon>
        <taxon>Acanthomorphata</taxon>
        <taxon>Eupercaria</taxon>
        <taxon>Perciformes</taxon>
        <taxon>Cottioidei</taxon>
        <taxon>Cottales</taxon>
        <taxon>Liparidae</taxon>
        <taxon>Liparis</taxon>
    </lineage>
</organism>